<organism evidence="1 2">
    <name type="scientific">Candidatus Zymogenus saltonus</name>
    <dbReference type="NCBI Taxonomy" id="2844893"/>
    <lineage>
        <taxon>Bacteria</taxon>
        <taxon>Deltaproteobacteria</taxon>
        <taxon>Candidatus Zymogenia</taxon>
        <taxon>Candidatus Zymogeniales</taxon>
        <taxon>Candidatus Zymogenaceae</taxon>
        <taxon>Candidatus Zymogenus</taxon>
    </lineage>
</organism>
<comment type="caution">
    <text evidence="1">The sequence shown here is derived from an EMBL/GenBank/DDBJ whole genome shotgun (WGS) entry which is preliminary data.</text>
</comment>
<dbReference type="EMBL" id="JAFGIX010000043">
    <property type="protein sequence ID" value="MBN1573228.1"/>
    <property type="molecule type" value="Genomic_DNA"/>
</dbReference>
<proteinExistence type="predicted"/>
<reference evidence="1" key="2">
    <citation type="submission" date="2021-01" db="EMBL/GenBank/DDBJ databases">
        <authorList>
            <person name="Hahn C.R."/>
            <person name="Youssef N.H."/>
            <person name="Elshahed M."/>
        </authorList>
    </citation>
    <scope>NUCLEOTIDE SEQUENCE</scope>
    <source>
        <strain evidence="1">Zod_Metabat.24</strain>
    </source>
</reference>
<sequence>MAKNFEFKGYTVITSLSHGLLGPLKLGLDSLLIKSKSEHAFMGSGDVIGNFPDPKKSVLVTGCTREALFDDNIKGEEGGYREIFGDRVMLEVQGYVKKIPEGQVRFRDVSMGAGDIEDMISRIVKVFEKLGIDINDDDRAAIKGELTRRG</sequence>
<reference evidence="1" key="1">
    <citation type="journal article" date="2021" name="Environ. Microbiol.">
        <title>Genomic characterization of three novel Desulfobacterota classes expand the metabolic and phylogenetic diversity of the phylum.</title>
        <authorList>
            <person name="Murphy C.L."/>
            <person name="Biggerstaff J."/>
            <person name="Eichhorn A."/>
            <person name="Ewing E."/>
            <person name="Shahan R."/>
            <person name="Soriano D."/>
            <person name="Stewart S."/>
            <person name="VanMol K."/>
            <person name="Walker R."/>
            <person name="Walters P."/>
            <person name="Elshahed M.S."/>
            <person name="Youssef N.H."/>
        </authorList>
    </citation>
    <scope>NUCLEOTIDE SEQUENCE</scope>
    <source>
        <strain evidence="1">Zod_Metabat.24</strain>
    </source>
</reference>
<dbReference type="AlphaFoldDB" id="A0A9D8PP91"/>
<accession>A0A9D8PP91</accession>
<dbReference type="Proteomes" id="UP000809273">
    <property type="component" value="Unassembled WGS sequence"/>
</dbReference>
<evidence type="ECO:0000313" key="1">
    <source>
        <dbReference type="EMBL" id="MBN1573228.1"/>
    </source>
</evidence>
<name>A0A9D8PP91_9DELT</name>
<gene>
    <name evidence="1" type="ORF">JW984_08550</name>
</gene>
<evidence type="ECO:0000313" key="2">
    <source>
        <dbReference type="Proteomes" id="UP000809273"/>
    </source>
</evidence>
<protein>
    <submittedName>
        <fullName evidence="1">Uncharacterized protein</fullName>
    </submittedName>
</protein>